<evidence type="ECO:0000256" key="7">
    <source>
        <dbReference type="ARBA" id="ARBA00023136"/>
    </source>
</evidence>
<keyword evidence="7" id="KW-0472">Membrane</keyword>
<dbReference type="PANTHER" id="PTHR14402:SF20">
    <property type="entry name" value="RECEPTOR-TRANSPORTING PROTEIN 2"/>
    <property type="match status" value="1"/>
</dbReference>
<evidence type="ECO:0000256" key="1">
    <source>
        <dbReference type="ARBA" id="ARBA00004167"/>
    </source>
</evidence>
<dbReference type="SMART" id="SM01328">
    <property type="entry name" value="zf-3CxxC"/>
    <property type="match status" value="1"/>
</dbReference>
<keyword evidence="2" id="KW-0812">Transmembrane</keyword>
<organism evidence="9 10">
    <name type="scientific">Ranitomeya imitator</name>
    <name type="common">mimic poison frog</name>
    <dbReference type="NCBI Taxonomy" id="111125"/>
    <lineage>
        <taxon>Eukaryota</taxon>
        <taxon>Metazoa</taxon>
        <taxon>Chordata</taxon>
        <taxon>Craniata</taxon>
        <taxon>Vertebrata</taxon>
        <taxon>Euteleostomi</taxon>
        <taxon>Amphibia</taxon>
        <taxon>Batrachia</taxon>
        <taxon>Anura</taxon>
        <taxon>Neobatrachia</taxon>
        <taxon>Hyloidea</taxon>
        <taxon>Dendrobatidae</taxon>
        <taxon>Dendrobatinae</taxon>
        <taxon>Ranitomeya</taxon>
    </lineage>
</organism>
<keyword evidence="3" id="KW-0479">Metal-binding</keyword>
<name>A0ABN9KTQ0_9NEOB</name>
<keyword evidence="5" id="KW-0862">Zinc</keyword>
<evidence type="ECO:0000259" key="8">
    <source>
        <dbReference type="SMART" id="SM01328"/>
    </source>
</evidence>
<comment type="subcellular location">
    <subcellularLocation>
        <location evidence="1">Membrane</location>
        <topology evidence="1">Single-pass membrane protein</topology>
    </subcellularLocation>
</comment>
<sequence>MTSWSCDRDTITGPALIPTLGAEAAMDCKGPSERAMAGRSSGNIWIDTFERLQKEDLQERYEKKWILQFNYSLENSLNEEQKQKKWKISQTTKFGSFTCLKCSHFWNSSRVTLIFHYCLGKNKTGTVLLRPFSQKCRECDNNNFINPTFNVKSVKEILENLILKIKKNCYHEKTDTDNQDNRHHKIIRTKPHERDLCEACMAGICNKDQDKF</sequence>
<dbReference type="Proteomes" id="UP001176940">
    <property type="component" value="Unassembled WGS sequence"/>
</dbReference>
<dbReference type="PANTHER" id="PTHR14402">
    <property type="entry name" value="RECEPTOR TRANSPORTING PROTEIN"/>
    <property type="match status" value="1"/>
</dbReference>
<dbReference type="Pfam" id="PF13695">
    <property type="entry name" value="Zn_ribbon_3CxxC"/>
    <property type="match status" value="1"/>
</dbReference>
<keyword evidence="10" id="KW-1185">Reference proteome</keyword>
<protein>
    <recommendedName>
        <fullName evidence="8">3CxxC-type domain-containing protein</fullName>
    </recommendedName>
</protein>
<evidence type="ECO:0000313" key="10">
    <source>
        <dbReference type="Proteomes" id="UP001176940"/>
    </source>
</evidence>
<feature type="domain" description="3CxxC-type" evidence="8">
    <location>
        <begin position="92"/>
        <end position="203"/>
    </location>
</feature>
<dbReference type="InterPro" id="IPR026096">
    <property type="entry name" value="R-trans_p"/>
</dbReference>
<comment type="caution">
    <text evidence="9">The sequence shown here is derived from an EMBL/GenBank/DDBJ whole genome shotgun (WGS) entry which is preliminary data.</text>
</comment>
<evidence type="ECO:0000256" key="2">
    <source>
        <dbReference type="ARBA" id="ARBA00022692"/>
    </source>
</evidence>
<evidence type="ECO:0000256" key="6">
    <source>
        <dbReference type="ARBA" id="ARBA00022989"/>
    </source>
</evidence>
<proteinExistence type="predicted"/>
<evidence type="ECO:0000256" key="3">
    <source>
        <dbReference type="ARBA" id="ARBA00022723"/>
    </source>
</evidence>
<dbReference type="EMBL" id="CAUEEQ010001003">
    <property type="protein sequence ID" value="CAJ0918461.1"/>
    <property type="molecule type" value="Genomic_DNA"/>
</dbReference>
<keyword evidence="6" id="KW-1133">Transmembrane helix</keyword>
<evidence type="ECO:0000256" key="4">
    <source>
        <dbReference type="ARBA" id="ARBA00022771"/>
    </source>
</evidence>
<keyword evidence="4" id="KW-0863">Zinc-finger</keyword>
<gene>
    <name evidence="9" type="ORF">RIMI_LOCUS799925</name>
</gene>
<evidence type="ECO:0000313" key="9">
    <source>
        <dbReference type="EMBL" id="CAJ0918461.1"/>
    </source>
</evidence>
<reference evidence="9" key="1">
    <citation type="submission" date="2023-07" db="EMBL/GenBank/DDBJ databases">
        <authorList>
            <person name="Stuckert A."/>
        </authorList>
    </citation>
    <scope>NUCLEOTIDE SEQUENCE</scope>
</reference>
<dbReference type="InterPro" id="IPR027377">
    <property type="entry name" value="ZAR1/RTP1-5-like_Znf-3CxxC"/>
</dbReference>
<accession>A0ABN9KTQ0</accession>
<evidence type="ECO:0000256" key="5">
    <source>
        <dbReference type="ARBA" id="ARBA00022833"/>
    </source>
</evidence>